<dbReference type="InterPro" id="IPR002464">
    <property type="entry name" value="DNA/RNA_helicase_DEAH_CS"/>
</dbReference>
<dbReference type="Gene3D" id="3.40.50.300">
    <property type="entry name" value="P-loop containing nucleotide triphosphate hydrolases"/>
    <property type="match status" value="2"/>
</dbReference>
<dbReference type="Pfam" id="PF00271">
    <property type="entry name" value="Helicase_C"/>
    <property type="match status" value="1"/>
</dbReference>
<feature type="transmembrane region" description="Helical" evidence="6">
    <location>
        <begin position="844"/>
        <end position="865"/>
    </location>
</feature>
<sequence>MASPERDTTSGCQRRQEFLALFRNHQLMVVIDGTGTGKTTQIPQFILADDLGGKLMIACTQPRRIAASSMATRVTQETDVELGDVVGFGTRFEKMPTDRTRIRFLTDGLLVAESSQDKDFTRYSCIIVDEAHERSLQTDILLASPKTAIGCRPYLKVITTSALGDAASFCNYFGSAPLFRIEGRRFKVEDHDPVGHTGFSDRLGESQDLQLSATPIYRPASYGEEEIEEAVDTLSKESSSLEPIPLYASLTKVQQNRIFAAHTNRRCIVTTNIAETSITIPDVTYIIDCGLSRQTIYNPRARMQQLILAPISQASAIQRAGRAERLKPGQCIKLYTKSAYDKLPASTCPAILNSKLAASLLYQKNIGYDDFLSFDWIQSPAPETLFRGMQELVDLGFLGANDLKITENGKHANSFPVDPIWYSAIDTAGLLGVREEILSIAAFAALERPSFTRPRHVRFAADIIARPQFAHPLSDHIAQMNVFHAFAHMYDEKKVDPAQWCHDHFINMASALQATSIGGQLRDRSRKRWGEPRDLRQPTKDLMDEDYHTSIREALAIKLVTQSAVHLSVTGKRLDPAVHIFKSEQDLKMQLEQVAAMDRHEETDHIVSSRCHLKEHNLDFIKATVVEGVGVFRGNLLVPASSKQSKDAGKKVVKKNLARAKGASAYSTPVIKEGFMSFRFIDSNNSFVRDTDIKFSDKRKRCCDPVATLTAETKDRILKHYDEEELRYVGSRNWEVAIYRNRCYLYNRGEWSSQARVQEGPIRHDGMEKDASSGDGEGLSLSTAAMTLRTARTKQGLSTDRVRGDDLDCFPIERVRISVIWAPMVVIGLLMAGYGWALQYRQHIATTVVLQFFAGLALQVNFSAFNTLLVDINHKSPAAANASTSLIRCAFAAIAVAYIEDFIQAIGVGWAFKFLDSLSIVVLGLFALEYKNGMVWRQAALHGSIGTQQRR</sequence>
<evidence type="ECO:0000256" key="6">
    <source>
        <dbReference type="SAM" id="Phobius"/>
    </source>
</evidence>
<gene>
    <name evidence="9" type="ORF">SCAR479_10358</name>
</gene>
<organism evidence="9 10">
    <name type="scientific">Seiridium cardinale</name>
    <dbReference type="NCBI Taxonomy" id="138064"/>
    <lineage>
        <taxon>Eukaryota</taxon>
        <taxon>Fungi</taxon>
        <taxon>Dikarya</taxon>
        <taxon>Ascomycota</taxon>
        <taxon>Pezizomycotina</taxon>
        <taxon>Sordariomycetes</taxon>
        <taxon>Xylariomycetidae</taxon>
        <taxon>Amphisphaeriales</taxon>
        <taxon>Sporocadaceae</taxon>
        <taxon>Seiridium</taxon>
    </lineage>
</organism>
<keyword evidence="3" id="KW-0378">Hydrolase</keyword>
<dbReference type="InterPro" id="IPR014001">
    <property type="entry name" value="Helicase_ATP-bd"/>
</dbReference>
<dbReference type="EMBL" id="JARVKM010000055">
    <property type="protein sequence ID" value="KAK9773028.1"/>
    <property type="molecule type" value="Genomic_DNA"/>
</dbReference>
<keyword evidence="4" id="KW-0347">Helicase</keyword>
<feature type="transmembrane region" description="Helical" evidence="6">
    <location>
        <begin position="819"/>
        <end position="837"/>
    </location>
</feature>
<protein>
    <submittedName>
        <fullName evidence="9">Uncharacterized protein</fullName>
    </submittedName>
</protein>
<dbReference type="PROSITE" id="PS51194">
    <property type="entry name" value="HELICASE_CTER"/>
    <property type="match status" value="1"/>
</dbReference>
<dbReference type="InterPro" id="IPR001650">
    <property type="entry name" value="Helicase_C-like"/>
</dbReference>
<comment type="similarity">
    <text evidence="1">Belongs to the DEAD box helicase family. DEAH subfamily.</text>
</comment>
<accession>A0ABR2XGU6</accession>
<feature type="transmembrane region" description="Helical" evidence="6">
    <location>
        <begin position="910"/>
        <end position="928"/>
    </location>
</feature>
<dbReference type="SMART" id="SM00490">
    <property type="entry name" value="HELICc"/>
    <property type="match status" value="1"/>
</dbReference>
<dbReference type="Gene3D" id="1.20.120.1080">
    <property type="match status" value="1"/>
</dbReference>
<evidence type="ECO:0000259" key="7">
    <source>
        <dbReference type="PROSITE" id="PS51192"/>
    </source>
</evidence>
<proteinExistence type="inferred from homology"/>
<evidence type="ECO:0000256" key="4">
    <source>
        <dbReference type="ARBA" id="ARBA00022806"/>
    </source>
</evidence>
<evidence type="ECO:0000313" key="9">
    <source>
        <dbReference type="EMBL" id="KAK9773028.1"/>
    </source>
</evidence>
<dbReference type="SMART" id="SM00487">
    <property type="entry name" value="DEXDc"/>
    <property type="match status" value="1"/>
</dbReference>
<dbReference type="SUPFAM" id="SSF52540">
    <property type="entry name" value="P-loop containing nucleoside triphosphate hydrolases"/>
    <property type="match status" value="1"/>
</dbReference>
<evidence type="ECO:0000256" key="2">
    <source>
        <dbReference type="ARBA" id="ARBA00022741"/>
    </source>
</evidence>
<dbReference type="InterPro" id="IPR036259">
    <property type="entry name" value="MFS_trans_sf"/>
</dbReference>
<comment type="caution">
    <text evidence="9">The sequence shown here is derived from an EMBL/GenBank/DDBJ whole genome shotgun (WGS) entry which is preliminary data.</text>
</comment>
<dbReference type="SMART" id="SM00847">
    <property type="entry name" value="HA2"/>
    <property type="match status" value="1"/>
</dbReference>
<dbReference type="CDD" id="cd18791">
    <property type="entry name" value="SF2_C_RHA"/>
    <property type="match status" value="1"/>
</dbReference>
<keyword evidence="5" id="KW-0067">ATP-binding</keyword>
<feature type="domain" description="Helicase ATP-binding" evidence="7">
    <location>
        <begin position="19"/>
        <end position="218"/>
    </location>
</feature>
<dbReference type="SUPFAM" id="SSF103473">
    <property type="entry name" value="MFS general substrate transporter"/>
    <property type="match status" value="1"/>
</dbReference>
<name>A0ABR2XGU6_9PEZI</name>
<feature type="domain" description="Helicase C-terminal" evidence="8">
    <location>
        <begin position="205"/>
        <end position="367"/>
    </location>
</feature>
<dbReference type="InterPro" id="IPR007502">
    <property type="entry name" value="Helicase-assoc_dom"/>
</dbReference>
<dbReference type="PROSITE" id="PS00690">
    <property type="entry name" value="DEAH_ATP_HELICASE"/>
    <property type="match status" value="1"/>
</dbReference>
<keyword evidence="10" id="KW-1185">Reference proteome</keyword>
<dbReference type="PANTHER" id="PTHR18934:SF99">
    <property type="entry name" value="ATP-DEPENDENT RNA HELICASE DHX37-RELATED"/>
    <property type="match status" value="1"/>
</dbReference>
<dbReference type="Proteomes" id="UP001465668">
    <property type="component" value="Unassembled WGS sequence"/>
</dbReference>
<dbReference type="PROSITE" id="PS51192">
    <property type="entry name" value="HELICASE_ATP_BIND_1"/>
    <property type="match status" value="1"/>
</dbReference>
<dbReference type="CDD" id="cd17917">
    <property type="entry name" value="DEXHc_RHA-like"/>
    <property type="match status" value="1"/>
</dbReference>
<dbReference type="Pfam" id="PF13245">
    <property type="entry name" value="AAA_19"/>
    <property type="match status" value="1"/>
</dbReference>
<evidence type="ECO:0000256" key="3">
    <source>
        <dbReference type="ARBA" id="ARBA00022801"/>
    </source>
</evidence>
<evidence type="ECO:0000256" key="1">
    <source>
        <dbReference type="ARBA" id="ARBA00008792"/>
    </source>
</evidence>
<dbReference type="PANTHER" id="PTHR18934">
    <property type="entry name" value="ATP-DEPENDENT RNA HELICASE"/>
    <property type="match status" value="1"/>
</dbReference>
<dbReference type="InterPro" id="IPR027417">
    <property type="entry name" value="P-loop_NTPase"/>
</dbReference>
<keyword evidence="2" id="KW-0547">Nucleotide-binding</keyword>
<reference evidence="9 10" key="1">
    <citation type="submission" date="2024-02" db="EMBL/GenBank/DDBJ databases">
        <title>First draft genome assembly of two strains of Seiridium cardinale.</title>
        <authorList>
            <person name="Emiliani G."/>
            <person name="Scali E."/>
        </authorList>
    </citation>
    <scope>NUCLEOTIDE SEQUENCE [LARGE SCALE GENOMIC DNA]</scope>
    <source>
        <strain evidence="9 10">BM-138-000479</strain>
    </source>
</reference>
<keyword evidence="6" id="KW-1133">Transmembrane helix</keyword>
<keyword evidence="6" id="KW-0812">Transmembrane</keyword>
<evidence type="ECO:0000259" key="8">
    <source>
        <dbReference type="PROSITE" id="PS51194"/>
    </source>
</evidence>
<evidence type="ECO:0000256" key="5">
    <source>
        <dbReference type="ARBA" id="ARBA00022840"/>
    </source>
</evidence>
<evidence type="ECO:0000313" key="10">
    <source>
        <dbReference type="Proteomes" id="UP001465668"/>
    </source>
</evidence>
<keyword evidence="6" id="KW-0472">Membrane</keyword>